<keyword evidence="1" id="KW-0472">Membrane</keyword>
<dbReference type="AlphaFoldDB" id="A0A0N7LT47"/>
<gene>
    <name evidence="2" type="ORF">THS5294_00977</name>
</gene>
<evidence type="ECO:0000313" key="3">
    <source>
        <dbReference type="Proteomes" id="UP000051298"/>
    </source>
</evidence>
<feature type="transmembrane region" description="Helical" evidence="1">
    <location>
        <begin position="27"/>
        <end position="47"/>
    </location>
</feature>
<keyword evidence="1" id="KW-1133">Transmembrane helix</keyword>
<evidence type="ECO:0000313" key="2">
    <source>
        <dbReference type="EMBL" id="CUH59690.1"/>
    </source>
</evidence>
<name>A0A0N7LT47_9RHOB</name>
<accession>A0A0N7LT47</accession>
<dbReference type="RefSeq" id="WP_058122840.1">
    <property type="nucleotide sequence ID" value="NZ_CYRX01000011.1"/>
</dbReference>
<evidence type="ECO:0000256" key="1">
    <source>
        <dbReference type="SAM" id="Phobius"/>
    </source>
</evidence>
<protein>
    <submittedName>
        <fullName evidence="2">Uncharacterized protein</fullName>
    </submittedName>
</protein>
<dbReference type="EMBL" id="CYRX01000011">
    <property type="protein sequence ID" value="CUH59690.1"/>
    <property type="molecule type" value="Genomic_DNA"/>
</dbReference>
<reference evidence="2 3" key="1">
    <citation type="submission" date="2015-09" db="EMBL/GenBank/DDBJ databases">
        <authorList>
            <consortium name="Swine Surveillance"/>
        </authorList>
    </citation>
    <scope>NUCLEOTIDE SEQUENCE [LARGE SCALE GENOMIC DNA]</scope>
    <source>
        <strain evidence="2 3">CECT 5294</strain>
    </source>
</reference>
<dbReference type="Proteomes" id="UP000051298">
    <property type="component" value="Unassembled WGS sequence"/>
</dbReference>
<dbReference type="STRING" id="266809.PM03_08380"/>
<keyword evidence="1" id="KW-0812">Transmembrane</keyword>
<organism evidence="2 3">
    <name type="scientific">Thalassobacter stenotrophicus</name>
    <dbReference type="NCBI Taxonomy" id="266809"/>
    <lineage>
        <taxon>Bacteria</taxon>
        <taxon>Pseudomonadati</taxon>
        <taxon>Pseudomonadota</taxon>
        <taxon>Alphaproteobacteria</taxon>
        <taxon>Rhodobacterales</taxon>
        <taxon>Roseobacteraceae</taxon>
        <taxon>Thalassobacter</taxon>
    </lineage>
</organism>
<feature type="transmembrane region" description="Helical" evidence="1">
    <location>
        <begin position="59"/>
        <end position="76"/>
    </location>
</feature>
<proteinExistence type="predicted"/>
<sequence>MTRDVPRLPLPDERAVMWLQEDREVRLLSELLLAVLCIPAGMAFVALLRGGAYDPDGTTLLTTALGLAPLVALASLRRPSDYLLTTHRIAEVQQGRLLWSLRYEQITHIRRIGATLHLRGRGKTTYAIQNLRHAIWLEQHLWERAAR</sequence>